<accession>A0A173ZCH6</accession>
<proteinExistence type="predicted"/>
<organism evidence="1 2">
    <name type="scientific">Coprococcus comes</name>
    <dbReference type="NCBI Taxonomy" id="410072"/>
    <lineage>
        <taxon>Bacteria</taxon>
        <taxon>Bacillati</taxon>
        <taxon>Bacillota</taxon>
        <taxon>Clostridia</taxon>
        <taxon>Lachnospirales</taxon>
        <taxon>Lachnospiraceae</taxon>
        <taxon>Coprococcus</taxon>
    </lineage>
</organism>
<gene>
    <name evidence="1" type="ORF">ERS852481_00725</name>
</gene>
<dbReference type="AlphaFoldDB" id="A0A173ZCH6"/>
<name>A0A173ZCH6_9FIRM</name>
<dbReference type="RefSeq" id="WP_156339402.1">
    <property type="nucleotide sequence ID" value="NZ_CYZK01000003.1"/>
</dbReference>
<reference evidence="1 2" key="1">
    <citation type="submission" date="2015-09" db="EMBL/GenBank/DDBJ databases">
        <authorList>
            <consortium name="Pathogen Informatics"/>
        </authorList>
    </citation>
    <scope>NUCLEOTIDE SEQUENCE [LARGE SCALE GENOMIC DNA]</scope>
    <source>
        <strain evidence="1 2">2789STDY5834866</strain>
    </source>
</reference>
<protein>
    <submittedName>
        <fullName evidence="1">Uncharacterized protein</fullName>
    </submittedName>
</protein>
<dbReference type="Proteomes" id="UP000095362">
    <property type="component" value="Unassembled WGS sequence"/>
</dbReference>
<sequence>MKKILDVCCGSRMFWLRLWRGCHFRNHTRKATTMTEKEVCLVCENYSEDTKCNQKDICKLMAVLKENRALKKKVSLKHQLDESELKRSYMVNPSAIGYRNDMGW</sequence>
<evidence type="ECO:0000313" key="2">
    <source>
        <dbReference type="Proteomes" id="UP000095362"/>
    </source>
</evidence>
<evidence type="ECO:0000313" key="1">
    <source>
        <dbReference type="EMBL" id="CUN73156.1"/>
    </source>
</evidence>
<dbReference type="EMBL" id="CYZK01000003">
    <property type="protein sequence ID" value="CUN73156.1"/>
    <property type="molecule type" value="Genomic_DNA"/>
</dbReference>